<keyword evidence="1" id="KW-0175">Coiled coil</keyword>
<name>A0AAE3VJ64_9BACT</name>
<comment type="caution">
    <text evidence="3">The sequence shown here is derived from an EMBL/GenBank/DDBJ whole genome shotgun (WGS) entry which is preliminary data.</text>
</comment>
<dbReference type="Proteomes" id="UP001238163">
    <property type="component" value="Unassembled WGS sequence"/>
</dbReference>
<keyword evidence="4" id="KW-1185">Reference proteome</keyword>
<proteinExistence type="predicted"/>
<feature type="coiled-coil region" evidence="1">
    <location>
        <begin position="316"/>
        <end position="354"/>
    </location>
</feature>
<evidence type="ECO:0000313" key="4">
    <source>
        <dbReference type="Proteomes" id="UP001238163"/>
    </source>
</evidence>
<keyword evidence="2" id="KW-1133">Transmembrane helix</keyword>
<keyword evidence="2" id="KW-0472">Membrane</keyword>
<accession>A0AAE3VJ64</accession>
<evidence type="ECO:0000313" key="3">
    <source>
        <dbReference type="EMBL" id="MDQ0291263.1"/>
    </source>
</evidence>
<protein>
    <submittedName>
        <fullName evidence="3">Uncharacterized protein</fullName>
    </submittedName>
</protein>
<reference evidence="3" key="1">
    <citation type="submission" date="2023-07" db="EMBL/GenBank/DDBJ databases">
        <title>Genomic Encyclopedia of Type Strains, Phase IV (KMG-IV): sequencing the most valuable type-strain genomes for metagenomic binning, comparative biology and taxonomic classification.</title>
        <authorList>
            <person name="Goeker M."/>
        </authorList>
    </citation>
    <scope>NUCLEOTIDE SEQUENCE</scope>
    <source>
        <strain evidence="3">DSM 24202</strain>
    </source>
</reference>
<gene>
    <name evidence="3" type="ORF">J3R75_003370</name>
</gene>
<sequence length="605" mass="68346">MSACAKKTWLWLSCSFLLVVALPAWGAFWEAGEISQQRVRIAQSLLDDYFQHIGLKQSSEQAAAAVFKDFSSQCGRLAARATGELLTEQDVLVASEKILLEMSQKAIPFPSDKDLEKEAEKAYPLYRPGDKVVVVYMPNPQYPAAVEGIYQGKMGAFIRVGNARIRIHDMMRVENNEAEVLKFDPEATGRLRKEWILRRRNELYDSRQRYEEENGSVVKMQQRNLFISRNERAGYTFYQDEWLEPMALLQRVATQMRSEKQRVLALATQRARQQAIKTMEDQAVSEFLKGLFSPSHERPNPEETLLAFEQSNKERTEREQRAKAEEEARKQAALDEARQKAADEARLAAEAEARRQAATQAATPNQGAVVEEKEITLMSPQVVLGVFLVVVLLALGGWFFHNRKQSREKNDTFKKFFEGKGKLQKDFWEQADADPDHFKYVAYMFPSIADANRALQKLSYIQVSGSGDLKCARDILFGVYPHLEGAVAFVGGTKFGYALWREASAVMPEEPGAVYFKVSTEPFVSLDIPDVEKLASESDLHIENLGVEELAGEKGFIRCYKYRAETKDAAMSFLTGIDVNEEGISIQVETPEGIFGKDENGVYTA</sequence>
<organism evidence="3 4">
    <name type="scientific">Oligosphaera ethanolica</name>
    <dbReference type="NCBI Taxonomy" id="760260"/>
    <lineage>
        <taxon>Bacteria</taxon>
        <taxon>Pseudomonadati</taxon>
        <taxon>Lentisphaerota</taxon>
        <taxon>Oligosphaeria</taxon>
        <taxon>Oligosphaerales</taxon>
        <taxon>Oligosphaeraceae</taxon>
        <taxon>Oligosphaera</taxon>
    </lineage>
</organism>
<keyword evidence="2" id="KW-0812">Transmembrane</keyword>
<dbReference type="EMBL" id="JAUSVL010000001">
    <property type="protein sequence ID" value="MDQ0291263.1"/>
    <property type="molecule type" value="Genomic_DNA"/>
</dbReference>
<dbReference type="RefSeq" id="WP_307263800.1">
    <property type="nucleotide sequence ID" value="NZ_JAUSVL010000001.1"/>
</dbReference>
<evidence type="ECO:0000256" key="2">
    <source>
        <dbReference type="SAM" id="Phobius"/>
    </source>
</evidence>
<evidence type="ECO:0000256" key="1">
    <source>
        <dbReference type="SAM" id="Coils"/>
    </source>
</evidence>
<dbReference type="AlphaFoldDB" id="A0AAE3VJ64"/>
<feature type="transmembrane region" description="Helical" evidence="2">
    <location>
        <begin position="382"/>
        <end position="400"/>
    </location>
</feature>